<dbReference type="PANTHER" id="PTHR23416">
    <property type="entry name" value="SIALIC ACID SYNTHASE-RELATED"/>
    <property type="match status" value="1"/>
</dbReference>
<dbReference type="InterPro" id="IPR011004">
    <property type="entry name" value="Trimer_LpxA-like_sf"/>
</dbReference>
<dbReference type="Pfam" id="PF14602">
    <property type="entry name" value="Hexapep_2"/>
    <property type="match status" value="1"/>
</dbReference>
<evidence type="ECO:0000256" key="1">
    <source>
        <dbReference type="ARBA" id="ARBA00022679"/>
    </source>
</evidence>
<name>A0A239R9M2_STREI</name>
<evidence type="ECO:0000313" key="4">
    <source>
        <dbReference type="Proteomes" id="UP000214649"/>
    </source>
</evidence>
<dbReference type="EMBL" id="FZRA01000002">
    <property type="protein sequence ID" value="SNU07579.1"/>
    <property type="molecule type" value="Genomic_DNA"/>
</dbReference>
<dbReference type="PANTHER" id="PTHR23416:SF78">
    <property type="entry name" value="LIPOPOLYSACCHARIDE BIOSYNTHESIS O-ACETYL TRANSFERASE WBBJ-RELATED"/>
    <property type="match status" value="1"/>
</dbReference>
<dbReference type="Gene3D" id="2.160.10.10">
    <property type="entry name" value="Hexapeptide repeat proteins"/>
    <property type="match status" value="1"/>
</dbReference>
<accession>A0A239R9M2</accession>
<dbReference type="GO" id="GO:0016740">
    <property type="term" value="F:transferase activity"/>
    <property type="evidence" value="ECO:0007669"/>
    <property type="project" value="UniProtKB-KW"/>
</dbReference>
<gene>
    <name evidence="3" type="ORF">SAMN05216470_1021</name>
</gene>
<keyword evidence="2" id="KW-0677">Repeat</keyword>
<sequence>MKIGTVIKAGRSLSYLIYKKIQYGNRISFKAFKSLLSSSTRILINGNSEITFAGKICTERNVDIKAENGGKIFIGRNVFINSNSMITSLDSIYIGARTLIGPSVLIFDHDHDFEKDFELGVSEGRHFITKPIRIEEDSWIGANVVILKGVSIGKGAVVAAGSVVTKNVEPYSVYAGCPARKIKSYYN</sequence>
<dbReference type="SUPFAM" id="SSF51161">
    <property type="entry name" value="Trimeric LpxA-like enzymes"/>
    <property type="match status" value="1"/>
</dbReference>
<keyword evidence="1 3" id="KW-0808">Transferase</keyword>
<evidence type="ECO:0000313" key="3">
    <source>
        <dbReference type="EMBL" id="SNU07579.1"/>
    </source>
</evidence>
<dbReference type="InterPro" id="IPR018357">
    <property type="entry name" value="Hexapep_transf_CS"/>
</dbReference>
<dbReference type="AlphaFoldDB" id="A0A239R9M2"/>
<dbReference type="PROSITE" id="PS00101">
    <property type="entry name" value="HEXAPEP_TRANSFERASES"/>
    <property type="match status" value="1"/>
</dbReference>
<dbReference type="CDD" id="cd04647">
    <property type="entry name" value="LbH_MAT_like"/>
    <property type="match status" value="1"/>
</dbReference>
<evidence type="ECO:0000256" key="2">
    <source>
        <dbReference type="ARBA" id="ARBA00022737"/>
    </source>
</evidence>
<dbReference type="Proteomes" id="UP000214649">
    <property type="component" value="Unassembled WGS sequence"/>
</dbReference>
<protein>
    <submittedName>
        <fullName evidence="3">Acetyltransferase (Isoleucine patch superfamily)</fullName>
    </submittedName>
</protein>
<proteinExistence type="predicted"/>
<dbReference type="InterPro" id="IPR001451">
    <property type="entry name" value="Hexapep"/>
</dbReference>
<organism evidence="3 4">
    <name type="scientific">Streptococcus equinus</name>
    <name type="common">Streptococcus bovis</name>
    <dbReference type="NCBI Taxonomy" id="1335"/>
    <lineage>
        <taxon>Bacteria</taxon>
        <taxon>Bacillati</taxon>
        <taxon>Bacillota</taxon>
        <taxon>Bacilli</taxon>
        <taxon>Lactobacillales</taxon>
        <taxon>Streptococcaceae</taxon>
        <taxon>Streptococcus</taxon>
    </lineage>
</organism>
<reference evidence="3 4" key="1">
    <citation type="submission" date="2017-07" db="EMBL/GenBank/DDBJ databases">
        <authorList>
            <person name="Sun Z.S."/>
            <person name="Albrecht U."/>
            <person name="Echele G."/>
            <person name="Lee C.C."/>
        </authorList>
    </citation>
    <scope>NUCLEOTIDE SEQUENCE [LARGE SCALE GENOMIC DNA]</scope>
    <source>
        <strain evidence="3 4">AR3</strain>
    </source>
</reference>
<dbReference type="InterPro" id="IPR051159">
    <property type="entry name" value="Hexapeptide_acetyltransf"/>
</dbReference>